<dbReference type="Proteomes" id="UP000282323">
    <property type="component" value="Unassembled WGS sequence"/>
</dbReference>
<comment type="caution">
    <text evidence="2">The sequence shown here is derived from an EMBL/GenBank/DDBJ whole genome shotgun (WGS) entry which is preliminary data.</text>
</comment>
<evidence type="ECO:0000313" key="3">
    <source>
        <dbReference type="Proteomes" id="UP000282323"/>
    </source>
</evidence>
<dbReference type="AlphaFoldDB" id="A0A3N6MFB0"/>
<feature type="domain" description="Hydantoinase B/oxoprolinase" evidence="1">
    <location>
        <begin position="15"/>
        <end position="561"/>
    </location>
</feature>
<accession>A0A3N6MFB0</accession>
<organism evidence="2 3">
    <name type="scientific">Natrarchaeobius chitinivorans</name>
    <dbReference type="NCBI Taxonomy" id="1679083"/>
    <lineage>
        <taxon>Archaea</taxon>
        <taxon>Methanobacteriati</taxon>
        <taxon>Methanobacteriota</taxon>
        <taxon>Stenosarchaea group</taxon>
        <taxon>Halobacteria</taxon>
        <taxon>Halobacteriales</taxon>
        <taxon>Natrialbaceae</taxon>
        <taxon>Natrarchaeobius</taxon>
    </lineage>
</organism>
<dbReference type="InterPro" id="IPR016750">
    <property type="entry name" value="Aceto_COase_bsu/gsu"/>
</dbReference>
<dbReference type="RefSeq" id="WP_124195111.1">
    <property type="nucleotide sequence ID" value="NZ_REGA01000005.1"/>
</dbReference>
<reference evidence="2 3" key="1">
    <citation type="submission" date="2018-10" db="EMBL/GenBank/DDBJ databases">
        <title>Natrarchaeobius chitinivorans gen. nov., sp. nov., and Natrarchaeobius haloalkaliphilus sp. nov., alkaliphilic, chitin-utilizing haloarchaea from hypersaline alkaline lakes.</title>
        <authorList>
            <person name="Sorokin D.Y."/>
            <person name="Elcheninov A.G."/>
            <person name="Kostrikina N.A."/>
            <person name="Bale N.J."/>
            <person name="Sinninghe Damste J.S."/>
            <person name="Khijniak T.V."/>
            <person name="Kublanov I.V."/>
            <person name="Toshchakov S.V."/>
        </authorList>
    </citation>
    <scope>NUCLEOTIDE SEQUENCE [LARGE SCALE GENOMIC DNA]</scope>
    <source>
        <strain evidence="2 3">AArcht4T</strain>
    </source>
</reference>
<dbReference type="GO" id="GO:0006749">
    <property type="term" value="P:glutathione metabolic process"/>
    <property type="evidence" value="ECO:0007669"/>
    <property type="project" value="TreeGrafter"/>
</dbReference>
<dbReference type="PANTHER" id="PTHR11365:SF23">
    <property type="entry name" value="HYPOTHETICAL 5-OXOPROLINASE (EUROFUNG)-RELATED"/>
    <property type="match status" value="1"/>
</dbReference>
<dbReference type="PANTHER" id="PTHR11365">
    <property type="entry name" value="5-OXOPROLINASE RELATED"/>
    <property type="match status" value="1"/>
</dbReference>
<proteinExistence type="predicted"/>
<dbReference type="InterPro" id="IPR003692">
    <property type="entry name" value="Hydantoinase_B"/>
</dbReference>
<evidence type="ECO:0000259" key="1">
    <source>
        <dbReference type="Pfam" id="PF02538"/>
    </source>
</evidence>
<dbReference type="InterPro" id="IPR045079">
    <property type="entry name" value="Oxoprolinase-like"/>
</dbReference>
<name>A0A3N6MFB0_NATCH</name>
<dbReference type="OrthoDB" id="8261at2157"/>
<keyword evidence="3" id="KW-1185">Reference proteome</keyword>
<dbReference type="Pfam" id="PF02538">
    <property type="entry name" value="Hydantoinase_B"/>
    <property type="match status" value="1"/>
</dbReference>
<dbReference type="EMBL" id="REGA01000005">
    <property type="protein sequence ID" value="RQG95400.1"/>
    <property type="molecule type" value="Genomic_DNA"/>
</dbReference>
<sequence length="720" mass="77864">MSSSTDEPLTLESVDPVTFQIIKHRLTQVVDEAVETLKRVSGSPNTNEAHDLMMALYTDEGDLLTGGVGFLHHYIGASRATKHVIEYYGEDVNEGDVFLLNDPYTAAFHPPDVYIISPIYYDGELQAFAANFVHVNDVGSVDPGGFSPNSTSIFHEGFQTPGLKLVDAGEMRQDVLDTILNMSRDPGMLELDLRSQIAATNVAEDRFKSLLEEYGATDVTAVGDELIRHTENRISKRLEDLPDGRWEARQYVDSVPEDELFTVELALEKEGDSLTFDFEGTDEQAEYGINCTYWATVGGVLAPLLPLLCSDMTWNDGLIRPLEVNAPSGTLVNAERPAPISIATVATLQVCNCLSSLVVSKMVGSSDEYADRSTGIWHGAHGGYIVEATVDGHTNVDVITDTYAGAAGARAFDDGVDLGGELVNVVSRWANAERHESTLPIAYLYRRFVADSGGPGEYRGGVGHEHAIAPVGDVDSFETVTFGRGVDVSASTGVFGGYPGCTTEYTAYRDTDVWAEETDLPPSSETLESAETESAVWGQTPFEVDDFLHVRMAGSGGYGDPLRRDADRVATDVAAGKITPDSARDVYGVPVTADGEIDGDVTARRDSIREARLAESERGEPPIGRLEAESTDRRLGPYLPVVTDGDAEYVACECETVLSPATESWKDRAAVRERDLSNAGAGRDVNSDVILREFVCPSCATLLDTEVAGAGDPYLESRLF</sequence>
<protein>
    <submittedName>
        <fullName evidence="2">Hydantoinase B/oxoprolinase family protein</fullName>
    </submittedName>
</protein>
<dbReference type="GO" id="GO:0005829">
    <property type="term" value="C:cytosol"/>
    <property type="evidence" value="ECO:0007669"/>
    <property type="project" value="TreeGrafter"/>
</dbReference>
<gene>
    <name evidence="2" type="ORF">EA473_08010</name>
</gene>
<dbReference type="Pfam" id="PF08882">
    <property type="entry name" value="Acetone_carb_G"/>
    <property type="match status" value="1"/>
</dbReference>
<dbReference type="GO" id="GO:0017168">
    <property type="term" value="F:5-oxoprolinase (ATP-hydrolyzing) activity"/>
    <property type="evidence" value="ECO:0007669"/>
    <property type="project" value="TreeGrafter"/>
</dbReference>
<evidence type="ECO:0000313" key="2">
    <source>
        <dbReference type="EMBL" id="RQG95400.1"/>
    </source>
</evidence>